<sequence>MRSKIGDFPGFYLRASGWAFMGPLYRSAAPRPSLQAASSPPHDFSTGEYFASPSCLATSRNDPVRAASRFSSDPPVPT</sequence>
<accession>A0A2X0LWG2</accession>
<dbReference type="EMBL" id="FQNC01000014">
    <property type="protein sequence ID" value="SGY16073.1"/>
    <property type="molecule type" value="Genomic_DNA"/>
</dbReference>
<protein>
    <submittedName>
        <fullName evidence="1">BQ5605_C012g06752 protein</fullName>
    </submittedName>
</protein>
<dbReference type="Proteomes" id="UP000249464">
    <property type="component" value="Unassembled WGS sequence"/>
</dbReference>
<evidence type="ECO:0000313" key="1">
    <source>
        <dbReference type="EMBL" id="SGY16073.1"/>
    </source>
</evidence>
<dbReference type="AlphaFoldDB" id="A0A2X0LWG2"/>
<name>A0A2X0LWG2_9BASI</name>
<evidence type="ECO:0000313" key="2">
    <source>
        <dbReference type="Proteomes" id="UP000249464"/>
    </source>
</evidence>
<keyword evidence="2" id="KW-1185">Reference proteome</keyword>
<organism evidence="1 2">
    <name type="scientific">Microbotryum silenes-dioicae</name>
    <dbReference type="NCBI Taxonomy" id="796604"/>
    <lineage>
        <taxon>Eukaryota</taxon>
        <taxon>Fungi</taxon>
        <taxon>Dikarya</taxon>
        <taxon>Basidiomycota</taxon>
        <taxon>Pucciniomycotina</taxon>
        <taxon>Microbotryomycetes</taxon>
        <taxon>Microbotryales</taxon>
        <taxon>Microbotryaceae</taxon>
        <taxon>Microbotryum</taxon>
    </lineage>
</organism>
<proteinExistence type="predicted"/>
<reference evidence="1 2" key="1">
    <citation type="submission" date="2016-11" db="EMBL/GenBank/DDBJ databases">
        <authorList>
            <person name="Jaros S."/>
            <person name="Januszkiewicz K."/>
            <person name="Wedrychowicz H."/>
        </authorList>
    </citation>
    <scope>NUCLEOTIDE SEQUENCE [LARGE SCALE GENOMIC DNA]</scope>
</reference>
<gene>
    <name evidence="1" type="primary">BQ5605_C012g06752</name>
    <name evidence="1" type="ORF">BQ5605_C012G06752</name>
</gene>